<dbReference type="RefSeq" id="WP_183634827.1">
    <property type="nucleotide sequence ID" value="NZ_JACIET010000001.1"/>
</dbReference>
<reference evidence="2 3" key="1">
    <citation type="submission" date="2020-08" db="EMBL/GenBank/DDBJ databases">
        <title>Genomic Encyclopedia of Type Strains, Phase IV (KMG-IV): sequencing the most valuable type-strain genomes for metagenomic binning, comparative biology and taxonomic classification.</title>
        <authorList>
            <person name="Goeker M."/>
        </authorList>
    </citation>
    <scope>NUCLEOTIDE SEQUENCE [LARGE SCALE GENOMIC DNA]</scope>
    <source>
        <strain evidence="2 3">DSM 106739</strain>
    </source>
</reference>
<dbReference type="SUPFAM" id="SSF50998">
    <property type="entry name" value="Quinoprotein alcohol dehydrogenase-like"/>
    <property type="match status" value="1"/>
</dbReference>
<dbReference type="EMBL" id="JACIET010000001">
    <property type="protein sequence ID" value="MBB4013073.1"/>
    <property type="molecule type" value="Genomic_DNA"/>
</dbReference>
<protein>
    <submittedName>
        <fullName evidence="2">Outer membrane protein assembly factor BamB</fullName>
    </submittedName>
</protein>
<dbReference type="Gene3D" id="2.130.10.10">
    <property type="entry name" value="YVTN repeat-like/Quinoprotein amine dehydrogenase"/>
    <property type="match status" value="1"/>
</dbReference>
<dbReference type="InterPro" id="IPR011047">
    <property type="entry name" value="Quinoprotein_ADH-like_sf"/>
</dbReference>
<dbReference type="Proteomes" id="UP000561045">
    <property type="component" value="Unassembled WGS sequence"/>
</dbReference>
<proteinExistence type="predicted"/>
<dbReference type="EMBL" id="JACIET010000001">
    <property type="protein sequence ID" value="MBB4013072.1"/>
    <property type="molecule type" value="Genomic_DNA"/>
</dbReference>
<evidence type="ECO:0000313" key="1">
    <source>
        <dbReference type="EMBL" id="MBB4013072.1"/>
    </source>
</evidence>
<dbReference type="InterPro" id="IPR015943">
    <property type="entry name" value="WD40/YVTN_repeat-like_dom_sf"/>
</dbReference>
<evidence type="ECO:0000313" key="2">
    <source>
        <dbReference type="EMBL" id="MBB4013073.1"/>
    </source>
</evidence>
<accession>A0A840BKC5</accession>
<gene>
    <name evidence="1" type="ORF">GGR36_002380</name>
    <name evidence="2" type="ORF">GGR36_002381</name>
</gene>
<sequence>MLAFRKDTGAPLWKYQFERTFWANGSGFVTTLVDGDKLFAGCYGEIYCFDLLKGKLLWKDNLSGKGYGVVSFAVFGGATSPLPGAEIDKAQFNEEQPD</sequence>
<name>A0A840BKC5_9RHOO</name>
<evidence type="ECO:0000313" key="3">
    <source>
        <dbReference type="Proteomes" id="UP000561045"/>
    </source>
</evidence>
<organism evidence="2 3">
    <name type="scientific">Niveibacterium umoris</name>
    <dbReference type="NCBI Taxonomy" id="1193620"/>
    <lineage>
        <taxon>Bacteria</taxon>
        <taxon>Pseudomonadati</taxon>
        <taxon>Pseudomonadota</taxon>
        <taxon>Betaproteobacteria</taxon>
        <taxon>Rhodocyclales</taxon>
        <taxon>Rhodocyclaceae</taxon>
        <taxon>Niveibacterium</taxon>
    </lineage>
</organism>
<dbReference type="AlphaFoldDB" id="A0A840BKC5"/>
<keyword evidence="3" id="KW-1185">Reference proteome</keyword>
<comment type="caution">
    <text evidence="2">The sequence shown here is derived from an EMBL/GenBank/DDBJ whole genome shotgun (WGS) entry which is preliminary data.</text>
</comment>